<dbReference type="EMBL" id="JAHLPM010000017">
    <property type="protein sequence ID" value="MBU5439654.1"/>
    <property type="molecule type" value="Genomic_DNA"/>
</dbReference>
<dbReference type="NCBIfam" id="TIGR04086">
    <property type="entry name" value="TIGR04086_membr"/>
    <property type="match status" value="1"/>
</dbReference>
<evidence type="ECO:0000256" key="1">
    <source>
        <dbReference type="SAM" id="Phobius"/>
    </source>
</evidence>
<evidence type="ECO:0000313" key="2">
    <source>
        <dbReference type="EMBL" id="MBU5439654.1"/>
    </source>
</evidence>
<name>A0ABS6EA73_9FIRM</name>
<dbReference type="Proteomes" id="UP000749471">
    <property type="component" value="Unassembled WGS sequence"/>
</dbReference>
<keyword evidence="1" id="KW-0472">Membrane</keyword>
<sequence>MKVKGLDRSAYLAKALLLSYIMTCILILVFSMLLTFTSLKESRIPLLNTIVMIISITSGSVYAAMKVKEKGWINGGIIGVIYYLILMFLSFLFIKPFILDIYSISKFVIALVTGVIGGVIGINLK</sequence>
<keyword evidence="1" id="KW-0812">Transmembrane</keyword>
<dbReference type="InterPro" id="IPR023804">
    <property type="entry name" value="DUF3792_TM"/>
</dbReference>
<comment type="caution">
    <text evidence="2">The sequence shown here is derived from an EMBL/GenBank/DDBJ whole genome shotgun (WGS) entry which is preliminary data.</text>
</comment>
<feature type="transmembrane region" description="Helical" evidence="1">
    <location>
        <begin position="104"/>
        <end position="124"/>
    </location>
</feature>
<feature type="transmembrane region" description="Helical" evidence="1">
    <location>
        <begin position="12"/>
        <end position="34"/>
    </location>
</feature>
<accession>A0ABS6EA73</accession>
<dbReference type="RefSeq" id="WP_216521416.1">
    <property type="nucleotide sequence ID" value="NZ_JAHLPM010000017.1"/>
</dbReference>
<feature type="transmembrane region" description="Helical" evidence="1">
    <location>
        <begin position="77"/>
        <end position="98"/>
    </location>
</feature>
<organism evidence="2 3">
    <name type="scientific">Tissierella simiarum</name>
    <dbReference type="NCBI Taxonomy" id="2841534"/>
    <lineage>
        <taxon>Bacteria</taxon>
        <taxon>Bacillati</taxon>
        <taxon>Bacillota</taxon>
        <taxon>Tissierellia</taxon>
        <taxon>Tissierellales</taxon>
        <taxon>Tissierellaceae</taxon>
        <taxon>Tissierella</taxon>
    </lineage>
</organism>
<reference evidence="2 3" key="1">
    <citation type="submission" date="2021-06" db="EMBL/GenBank/DDBJ databases">
        <authorList>
            <person name="Sun Q."/>
            <person name="Li D."/>
        </authorList>
    </citation>
    <scope>NUCLEOTIDE SEQUENCE [LARGE SCALE GENOMIC DNA]</scope>
    <source>
        <strain evidence="2 3">MSJ-40</strain>
    </source>
</reference>
<evidence type="ECO:0000313" key="3">
    <source>
        <dbReference type="Proteomes" id="UP000749471"/>
    </source>
</evidence>
<gene>
    <name evidence="2" type="ORF">KQI42_16690</name>
</gene>
<proteinExistence type="predicted"/>
<feature type="transmembrane region" description="Helical" evidence="1">
    <location>
        <begin position="46"/>
        <end position="65"/>
    </location>
</feature>
<protein>
    <submittedName>
        <fullName evidence="2">TIGR04086 family membrane protein</fullName>
    </submittedName>
</protein>
<dbReference type="Pfam" id="PF12670">
    <property type="entry name" value="DUF3792"/>
    <property type="match status" value="1"/>
</dbReference>
<keyword evidence="3" id="KW-1185">Reference proteome</keyword>
<keyword evidence="1" id="KW-1133">Transmembrane helix</keyword>